<evidence type="ECO:0000256" key="3">
    <source>
        <dbReference type="ARBA" id="ARBA00034247"/>
    </source>
</evidence>
<dbReference type="Pfam" id="PF00990">
    <property type="entry name" value="GGDEF"/>
    <property type="match status" value="1"/>
</dbReference>
<organism evidence="6 7">
    <name type="scientific">Thiocapsa roseopersicina</name>
    <dbReference type="NCBI Taxonomy" id="1058"/>
    <lineage>
        <taxon>Bacteria</taxon>
        <taxon>Pseudomonadati</taxon>
        <taxon>Pseudomonadota</taxon>
        <taxon>Gammaproteobacteria</taxon>
        <taxon>Chromatiales</taxon>
        <taxon>Chromatiaceae</taxon>
        <taxon>Thiocapsa</taxon>
    </lineage>
</organism>
<evidence type="ECO:0000256" key="1">
    <source>
        <dbReference type="ARBA" id="ARBA00001946"/>
    </source>
</evidence>
<name>A0A1H3BS17_THIRO</name>
<dbReference type="InterPro" id="IPR029787">
    <property type="entry name" value="Nucleotide_cyclase"/>
</dbReference>
<protein>
    <recommendedName>
        <fullName evidence="2">diguanylate cyclase</fullName>
        <ecNumber evidence="2">2.7.7.65</ecNumber>
    </recommendedName>
</protein>
<reference evidence="7" key="1">
    <citation type="submission" date="2016-10" db="EMBL/GenBank/DDBJ databases">
        <authorList>
            <person name="Varghese N."/>
            <person name="Submissions S."/>
        </authorList>
    </citation>
    <scope>NUCLEOTIDE SEQUENCE [LARGE SCALE GENOMIC DNA]</scope>
    <source>
        <strain evidence="7">DSM 217</strain>
    </source>
</reference>
<feature type="transmembrane region" description="Helical" evidence="4">
    <location>
        <begin position="155"/>
        <end position="175"/>
    </location>
</feature>
<proteinExistence type="predicted"/>
<dbReference type="AlphaFoldDB" id="A0A1H3BS17"/>
<dbReference type="Proteomes" id="UP000198816">
    <property type="component" value="Unassembled WGS sequence"/>
</dbReference>
<keyword evidence="4" id="KW-0812">Transmembrane</keyword>
<evidence type="ECO:0000256" key="4">
    <source>
        <dbReference type="SAM" id="Phobius"/>
    </source>
</evidence>
<feature type="transmembrane region" description="Helical" evidence="4">
    <location>
        <begin position="12"/>
        <end position="34"/>
    </location>
</feature>
<dbReference type="Gene3D" id="3.30.70.270">
    <property type="match status" value="1"/>
</dbReference>
<evidence type="ECO:0000313" key="7">
    <source>
        <dbReference type="Proteomes" id="UP000198816"/>
    </source>
</evidence>
<dbReference type="SMART" id="SM00267">
    <property type="entry name" value="GGDEF"/>
    <property type="match status" value="1"/>
</dbReference>
<dbReference type="FunFam" id="3.30.70.270:FF:000001">
    <property type="entry name" value="Diguanylate cyclase domain protein"/>
    <property type="match status" value="1"/>
</dbReference>
<dbReference type="PANTHER" id="PTHR45138:SF9">
    <property type="entry name" value="DIGUANYLATE CYCLASE DGCM-RELATED"/>
    <property type="match status" value="1"/>
</dbReference>
<dbReference type="GO" id="GO:0052621">
    <property type="term" value="F:diguanylate cyclase activity"/>
    <property type="evidence" value="ECO:0007669"/>
    <property type="project" value="UniProtKB-EC"/>
</dbReference>
<feature type="domain" description="GGDEF" evidence="5">
    <location>
        <begin position="233"/>
        <end position="370"/>
    </location>
</feature>
<evidence type="ECO:0000313" key="6">
    <source>
        <dbReference type="EMBL" id="SDX43969.1"/>
    </source>
</evidence>
<accession>A0A1H3BS17</accession>
<dbReference type="GO" id="GO:0005886">
    <property type="term" value="C:plasma membrane"/>
    <property type="evidence" value="ECO:0007669"/>
    <property type="project" value="TreeGrafter"/>
</dbReference>
<dbReference type="EMBL" id="FNNZ01000026">
    <property type="protein sequence ID" value="SDX43969.1"/>
    <property type="molecule type" value="Genomic_DNA"/>
</dbReference>
<keyword evidence="7" id="KW-1185">Reference proteome</keyword>
<sequence>MLSALTEQAYRQLPIALVASLINAFLLVGVLWGGIESTTLLIWSVCLISVTAFRFRTLRGFLDPQRRARVGDAVWGRRFVKGACAAGLVWGGAAIFLFHPSSFTHQVFLAFVLGGMVAGGVPLLSPLGRAYPCFAIPIVLPMTLSMVLVGDRVHLIMGLMILVFGIAMLSSSARVKRLFQDATDMRLRLASSIAEGSALQEMLRIDELTRIGNRRLFEEHLASEWKRADRAGNTLAVISADVDHFKAYNDHYGHPAGDRCLIGIAQAMASTLQRAGDTAARIGGEEFAFVLPQTTLLGAEQVAERIREAVWDLNLPHAASPIADRVTVSLGVASSDHASVASPADLIRASDAALYEAKRRGRNLVATIGP</sequence>
<comment type="cofactor">
    <cofactor evidence="1">
        <name>Mg(2+)</name>
        <dbReference type="ChEBI" id="CHEBI:18420"/>
    </cofactor>
</comment>
<dbReference type="GO" id="GO:1902201">
    <property type="term" value="P:negative regulation of bacterial-type flagellum-dependent cell motility"/>
    <property type="evidence" value="ECO:0007669"/>
    <property type="project" value="TreeGrafter"/>
</dbReference>
<dbReference type="PROSITE" id="PS50887">
    <property type="entry name" value="GGDEF"/>
    <property type="match status" value="1"/>
</dbReference>
<feature type="transmembrane region" description="Helical" evidence="4">
    <location>
        <begin position="131"/>
        <end position="149"/>
    </location>
</feature>
<feature type="transmembrane region" description="Helical" evidence="4">
    <location>
        <begin position="105"/>
        <end position="124"/>
    </location>
</feature>
<gene>
    <name evidence="6" type="ORF">SAMN05421783_12623</name>
</gene>
<dbReference type="SUPFAM" id="SSF55073">
    <property type="entry name" value="Nucleotide cyclase"/>
    <property type="match status" value="1"/>
</dbReference>
<dbReference type="InterPro" id="IPR050469">
    <property type="entry name" value="Diguanylate_Cyclase"/>
</dbReference>
<dbReference type="CDD" id="cd01949">
    <property type="entry name" value="GGDEF"/>
    <property type="match status" value="1"/>
</dbReference>
<keyword evidence="4" id="KW-1133">Transmembrane helix</keyword>
<dbReference type="PANTHER" id="PTHR45138">
    <property type="entry name" value="REGULATORY COMPONENTS OF SENSORY TRANSDUCTION SYSTEM"/>
    <property type="match status" value="1"/>
</dbReference>
<evidence type="ECO:0000256" key="2">
    <source>
        <dbReference type="ARBA" id="ARBA00012528"/>
    </source>
</evidence>
<comment type="catalytic activity">
    <reaction evidence="3">
        <text>2 GTP = 3',3'-c-di-GMP + 2 diphosphate</text>
        <dbReference type="Rhea" id="RHEA:24898"/>
        <dbReference type="ChEBI" id="CHEBI:33019"/>
        <dbReference type="ChEBI" id="CHEBI:37565"/>
        <dbReference type="ChEBI" id="CHEBI:58805"/>
        <dbReference type="EC" id="2.7.7.65"/>
    </reaction>
</comment>
<keyword evidence="4" id="KW-0472">Membrane</keyword>
<evidence type="ECO:0000259" key="5">
    <source>
        <dbReference type="PROSITE" id="PS50887"/>
    </source>
</evidence>
<dbReference type="InterPro" id="IPR000160">
    <property type="entry name" value="GGDEF_dom"/>
</dbReference>
<dbReference type="STRING" id="1058.SAMN05421783_12623"/>
<feature type="transmembrane region" description="Helical" evidence="4">
    <location>
        <begin position="79"/>
        <end position="99"/>
    </location>
</feature>
<dbReference type="NCBIfam" id="TIGR00254">
    <property type="entry name" value="GGDEF"/>
    <property type="match status" value="1"/>
</dbReference>
<dbReference type="EC" id="2.7.7.65" evidence="2"/>
<dbReference type="InterPro" id="IPR043128">
    <property type="entry name" value="Rev_trsase/Diguanyl_cyclase"/>
</dbReference>
<dbReference type="GO" id="GO:0043709">
    <property type="term" value="P:cell adhesion involved in single-species biofilm formation"/>
    <property type="evidence" value="ECO:0007669"/>
    <property type="project" value="TreeGrafter"/>
</dbReference>
<feature type="transmembrane region" description="Helical" evidence="4">
    <location>
        <begin position="40"/>
        <end position="58"/>
    </location>
</feature>